<dbReference type="Pfam" id="PF12802">
    <property type="entry name" value="MarR_2"/>
    <property type="match status" value="1"/>
</dbReference>
<evidence type="ECO:0000313" key="3">
    <source>
        <dbReference type="Proteomes" id="UP000621447"/>
    </source>
</evidence>
<dbReference type="InterPro" id="IPR036388">
    <property type="entry name" value="WH-like_DNA-bd_sf"/>
</dbReference>
<dbReference type="PROSITE" id="PS50995">
    <property type="entry name" value="HTH_MARR_2"/>
    <property type="match status" value="1"/>
</dbReference>
<dbReference type="PANTHER" id="PTHR33164:SF44">
    <property type="entry name" value="TRANSCRIPTIONAL REGULATORY PROTEIN"/>
    <property type="match status" value="1"/>
</dbReference>
<sequence length="163" mass="18477">MTEILLPPGDEFLREETIRGGMDLLFFSNTRHLRHADDTLAELGLGRAHHRIMYFVARQPGINVTALLAILGITKQSFGRVAKQLIAKGLMEQHTGERDRRQRLLKLTPEGAKLEKAIFDDLHDNVVRAYRAAGSEAVTGLWIVLQHLMGEEARVQFRTVQRL</sequence>
<proteinExistence type="predicted"/>
<evidence type="ECO:0000259" key="1">
    <source>
        <dbReference type="PROSITE" id="PS50995"/>
    </source>
</evidence>
<dbReference type="Proteomes" id="UP000621447">
    <property type="component" value="Unassembled WGS sequence"/>
</dbReference>
<dbReference type="EMBL" id="JABULH010000004">
    <property type="protein sequence ID" value="NTS65708.1"/>
    <property type="molecule type" value="Genomic_DNA"/>
</dbReference>
<dbReference type="InterPro" id="IPR000835">
    <property type="entry name" value="HTH_MarR-typ"/>
</dbReference>
<organism evidence="2 3">
    <name type="scientific">Sphingomonas hominis</name>
    <dbReference type="NCBI Taxonomy" id="2741495"/>
    <lineage>
        <taxon>Bacteria</taxon>
        <taxon>Pseudomonadati</taxon>
        <taxon>Pseudomonadota</taxon>
        <taxon>Alphaproteobacteria</taxon>
        <taxon>Sphingomonadales</taxon>
        <taxon>Sphingomonadaceae</taxon>
        <taxon>Sphingomonas</taxon>
    </lineage>
</organism>
<protein>
    <submittedName>
        <fullName evidence="2">MarR family transcriptional regulator</fullName>
    </submittedName>
</protein>
<dbReference type="SUPFAM" id="SSF46785">
    <property type="entry name" value="Winged helix' DNA-binding domain"/>
    <property type="match status" value="1"/>
</dbReference>
<keyword evidence="3" id="KW-1185">Reference proteome</keyword>
<accession>A0ABX2JH89</accession>
<feature type="domain" description="HTH marR-type" evidence="1">
    <location>
        <begin position="1"/>
        <end position="150"/>
    </location>
</feature>
<dbReference type="RefSeq" id="WP_174194336.1">
    <property type="nucleotide sequence ID" value="NZ_JABULH010000004.1"/>
</dbReference>
<comment type="caution">
    <text evidence="2">The sequence shown here is derived from an EMBL/GenBank/DDBJ whole genome shotgun (WGS) entry which is preliminary data.</text>
</comment>
<dbReference type="InterPro" id="IPR039422">
    <property type="entry name" value="MarR/SlyA-like"/>
</dbReference>
<dbReference type="SMART" id="SM00347">
    <property type="entry name" value="HTH_MARR"/>
    <property type="match status" value="1"/>
</dbReference>
<dbReference type="InterPro" id="IPR036390">
    <property type="entry name" value="WH_DNA-bd_sf"/>
</dbReference>
<evidence type="ECO:0000313" key="2">
    <source>
        <dbReference type="EMBL" id="NTS65708.1"/>
    </source>
</evidence>
<gene>
    <name evidence="2" type="ORF">HRV97_11105</name>
</gene>
<dbReference type="Gene3D" id="1.10.10.10">
    <property type="entry name" value="Winged helix-like DNA-binding domain superfamily/Winged helix DNA-binding domain"/>
    <property type="match status" value="1"/>
</dbReference>
<reference evidence="2 3" key="1">
    <citation type="submission" date="2020-06" db="EMBL/GenBank/DDBJ databases">
        <title>Sphingomonas hominis sp. nov., a member of the Sphingomonas, isolated from the hair of a 22-year-old girl.</title>
        <authorList>
            <person name="Zhang D.-F."/>
            <person name="Cui X.-W."/>
        </authorList>
    </citation>
    <scope>NUCLEOTIDE SEQUENCE [LARGE SCALE GENOMIC DNA]</scope>
    <source>
        <strain evidence="2 3">HHU CXW</strain>
    </source>
</reference>
<dbReference type="PANTHER" id="PTHR33164">
    <property type="entry name" value="TRANSCRIPTIONAL REGULATOR, MARR FAMILY"/>
    <property type="match status" value="1"/>
</dbReference>
<name>A0ABX2JH89_9SPHN</name>